<keyword evidence="3" id="KW-0862">Zinc</keyword>
<dbReference type="Gene3D" id="3.80.10.10">
    <property type="entry name" value="Ribonuclease Inhibitor"/>
    <property type="match status" value="1"/>
</dbReference>
<sequence length="806" mass="87178">MSRATKIADPSLHAADHATHADGGRESLIVQKSVDELLRAAHASGHLNMSTRIPALKACPEELFDLLADDVPPWWSHDGLSPDASSTAAWSKRTPLRALVLTKNNLAALDERIARFDALHRLDVRENRLSTLPSTFDQLVHLTTLHLSQNAFTKIPTCILALPALTTLDLSHNQLETLWTPDDVGTRGVSPPNILPSLSTLDLSYNRLKTSALVPMPTSLEHLSLKHNDLQHPIPMDVLYPAKRLQELVLAENELSDVVFALNGTSFALPHLRVLDVRATQVASLAHLESHFASAPSLSLSEAKDKTRSPVHAPAHESPACTPHQLVRVSNIPAQDKHEVLSVATQHKTILSVLYVLSDVQVRSESHRRRRGGRGRGGEDRARIREERDEDGHSVTPNAGSALANAKLSTKKKEALGQVPCKFFRNNGCSAGDACPFAHTLPGEGQPKAVCQWYIKGSCRFGHRCALAHILPGQPMSMDRKNKRLAQQGSSQAAAKQAEEQQQRRASEKSENPKLASPSPNGAGATAMFIPSRTSNMSEELAVSVSATTADTELAQSGWSHDITRPHTYDATSTSAFGTSPFNHPGSHGLFFNSQPEARGSQPTSPWSSRKNEDPLAESAHAEDFLPSSLSDLLTPTELERRMRSTRDASSTSSSMQPTSFMQEMISQSMPATSHRLGSFDVSPPTPLGQAPKFGGSSFSFMSGSVQPTRRPGNHSVHASPFMPPIFDNLLGSPPSLSPPGTLSSSLGGERAPMPMSTPSHKGLSDDARRRTSTSSLFHGRGTIPISPAIVPVSEEDADDTIFELE</sequence>
<evidence type="ECO:0000313" key="7">
    <source>
        <dbReference type="Proteomes" id="UP000269793"/>
    </source>
</evidence>
<feature type="region of interest" description="Disordered" evidence="4">
    <location>
        <begin position="733"/>
        <end position="806"/>
    </location>
</feature>
<feature type="compositionally biased region" description="Acidic residues" evidence="4">
    <location>
        <begin position="794"/>
        <end position="806"/>
    </location>
</feature>
<protein>
    <recommendedName>
        <fullName evidence="5">C3H1-type domain-containing protein</fullName>
    </recommendedName>
</protein>
<dbReference type="PROSITE" id="PS50103">
    <property type="entry name" value="ZF_C3H1"/>
    <property type="match status" value="2"/>
</dbReference>
<feature type="compositionally biased region" description="Low complexity" evidence="4">
    <location>
        <begin position="486"/>
        <end position="496"/>
    </location>
</feature>
<dbReference type="InterPro" id="IPR032675">
    <property type="entry name" value="LRR_dom_sf"/>
</dbReference>
<dbReference type="SUPFAM" id="SSF52058">
    <property type="entry name" value="L domain-like"/>
    <property type="match status" value="1"/>
</dbReference>
<proteinExistence type="predicted"/>
<dbReference type="EMBL" id="CP033152">
    <property type="protein sequence ID" value="AYO43856.1"/>
    <property type="molecule type" value="Genomic_DNA"/>
</dbReference>
<feature type="compositionally biased region" description="Polar residues" evidence="4">
    <location>
        <begin position="592"/>
        <end position="609"/>
    </location>
</feature>
<dbReference type="InterPro" id="IPR050216">
    <property type="entry name" value="LRR_domain-containing"/>
</dbReference>
<feature type="region of interest" description="Disordered" evidence="4">
    <location>
        <begin position="476"/>
        <end position="528"/>
    </location>
</feature>
<reference evidence="6 7" key="1">
    <citation type="submission" date="2018-10" db="EMBL/GenBank/DDBJ databases">
        <title>Complete genome sequence of Malassezia restricta CBS 7877.</title>
        <authorList>
            <person name="Morand S.C."/>
            <person name="Bertignac M."/>
            <person name="Iltis A."/>
            <person name="Kolder I."/>
            <person name="Pirovano W."/>
            <person name="Jourdain R."/>
            <person name="Clavaud C."/>
        </authorList>
    </citation>
    <scope>NUCLEOTIDE SEQUENCE [LARGE SCALE GENOMIC DNA]</scope>
    <source>
        <strain evidence="6 7">CBS 7877</strain>
    </source>
</reference>
<feature type="compositionally biased region" description="Basic and acidic residues" evidence="4">
    <location>
        <begin position="610"/>
        <end position="624"/>
    </location>
</feature>
<dbReference type="InterPro" id="IPR000571">
    <property type="entry name" value="Znf_CCCH"/>
</dbReference>
<dbReference type="SMART" id="SM00356">
    <property type="entry name" value="ZnF_C3H1"/>
    <property type="match status" value="2"/>
</dbReference>
<feature type="compositionally biased region" description="Low complexity" evidence="4">
    <location>
        <begin position="625"/>
        <end position="634"/>
    </location>
</feature>
<dbReference type="PANTHER" id="PTHR48051">
    <property type="match status" value="1"/>
</dbReference>
<feature type="domain" description="C3H1-type" evidence="5">
    <location>
        <begin position="415"/>
        <end position="442"/>
    </location>
</feature>
<feature type="compositionally biased region" description="Basic and acidic residues" evidence="4">
    <location>
        <begin position="497"/>
        <end position="512"/>
    </location>
</feature>
<dbReference type="AlphaFoldDB" id="A0A3G2S7M8"/>
<dbReference type="Pfam" id="PF13855">
    <property type="entry name" value="LRR_8"/>
    <property type="match status" value="1"/>
</dbReference>
<evidence type="ECO:0000256" key="4">
    <source>
        <dbReference type="SAM" id="MobiDB-lite"/>
    </source>
</evidence>
<feature type="region of interest" description="Disordered" evidence="4">
    <location>
        <begin position="572"/>
        <end position="634"/>
    </location>
</feature>
<evidence type="ECO:0000259" key="5">
    <source>
        <dbReference type="PROSITE" id="PS50103"/>
    </source>
</evidence>
<gene>
    <name evidence="6" type="ORF">DNF11_2906</name>
</gene>
<feature type="compositionally biased region" description="Low complexity" evidence="4">
    <location>
        <begin position="733"/>
        <end position="749"/>
    </location>
</feature>
<organism evidence="6 7">
    <name type="scientific">Malassezia restricta (strain ATCC 96810 / NBRC 103918 / CBS 7877)</name>
    <name type="common">Seborrheic dermatitis infection agent</name>
    <dbReference type="NCBI Taxonomy" id="425264"/>
    <lineage>
        <taxon>Eukaryota</taxon>
        <taxon>Fungi</taxon>
        <taxon>Dikarya</taxon>
        <taxon>Basidiomycota</taxon>
        <taxon>Ustilaginomycotina</taxon>
        <taxon>Malasseziomycetes</taxon>
        <taxon>Malasseziales</taxon>
        <taxon>Malasseziaceae</taxon>
        <taxon>Malassezia</taxon>
    </lineage>
</organism>
<keyword evidence="2" id="KW-0677">Repeat</keyword>
<dbReference type="SMART" id="SM00364">
    <property type="entry name" value="LRR_BAC"/>
    <property type="match status" value="4"/>
</dbReference>
<dbReference type="VEuPathDB" id="FungiDB:DNF11_2906"/>
<dbReference type="InterPro" id="IPR001611">
    <property type="entry name" value="Leu-rich_rpt"/>
</dbReference>
<feature type="compositionally biased region" description="Basic and acidic residues" evidence="4">
    <location>
        <begin position="376"/>
        <end position="393"/>
    </location>
</feature>
<name>A0A3G2S7M8_MALR7</name>
<evidence type="ECO:0000256" key="1">
    <source>
        <dbReference type="ARBA" id="ARBA00022614"/>
    </source>
</evidence>
<dbReference type="PANTHER" id="PTHR48051:SF54">
    <property type="entry name" value="LEUCINE-RICH REPEAT-CONTAINING PROTEIN"/>
    <property type="match status" value="1"/>
</dbReference>
<dbReference type="PRINTS" id="PR00019">
    <property type="entry name" value="LEURICHRPT"/>
</dbReference>
<evidence type="ECO:0000313" key="6">
    <source>
        <dbReference type="EMBL" id="AYO43856.1"/>
    </source>
</evidence>
<dbReference type="Proteomes" id="UP000269793">
    <property type="component" value="Chromosome V"/>
</dbReference>
<feature type="region of interest" description="Disordered" evidence="4">
    <location>
        <begin position="365"/>
        <end position="401"/>
    </location>
</feature>
<dbReference type="OrthoDB" id="411372at2759"/>
<feature type="domain" description="C3H1-type" evidence="5">
    <location>
        <begin position="445"/>
        <end position="472"/>
    </location>
</feature>
<evidence type="ECO:0000256" key="2">
    <source>
        <dbReference type="ARBA" id="ARBA00022737"/>
    </source>
</evidence>
<keyword evidence="1" id="KW-0433">Leucine-rich repeat</keyword>
<feature type="zinc finger region" description="C3H1-type" evidence="3">
    <location>
        <begin position="415"/>
        <end position="442"/>
    </location>
</feature>
<feature type="compositionally biased region" description="Polar residues" evidence="4">
    <location>
        <begin position="572"/>
        <end position="582"/>
    </location>
</feature>
<feature type="zinc finger region" description="C3H1-type" evidence="3">
    <location>
        <begin position="445"/>
        <end position="472"/>
    </location>
</feature>
<dbReference type="GO" id="GO:0005737">
    <property type="term" value="C:cytoplasm"/>
    <property type="evidence" value="ECO:0007669"/>
    <property type="project" value="TreeGrafter"/>
</dbReference>
<dbReference type="GO" id="GO:0008270">
    <property type="term" value="F:zinc ion binding"/>
    <property type="evidence" value="ECO:0007669"/>
    <property type="project" value="UniProtKB-KW"/>
</dbReference>
<evidence type="ECO:0000256" key="3">
    <source>
        <dbReference type="PROSITE-ProRule" id="PRU00723"/>
    </source>
</evidence>
<keyword evidence="3" id="KW-0863">Zinc-finger</keyword>
<dbReference type="Gene3D" id="4.10.1000.10">
    <property type="entry name" value="Zinc finger, CCCH-type"/>
    <property type="match status" value="1"/>
</dbReference>
<keyword evidence="7" id="KW-1185">Reference proteome</keyword>
<dbReference type="SMART" id="SM00369">
    <property type="entry name" value="LRR_TYP"/>
    <property type="match status" value="5"/>
</dbReference>
<keyword evidence="3" id="KW-0479">Metal-binding</keyword>
<accession>A0A3G2S7M8</accession>
<dbReference type="STRING" id="425264.A0A3G2S7M8"/>
<dbReference type="InterPro" id="IPR003591">
    <property type="entry name" value="Leu-rich_rpt_typical-subtyp"/>
</dbReference>
<feature type="region of interest" description="Disordered" evidence="4">
    <location>
        <begin position="670"/>
        <end position="692"/>
    </location>
</feature>
<dbReference type="Pfam" id="PF00642">
    <property type="entry name" value="zf-CCCH"/>
    <property type="match status" value="1"/>
</dbReference>